<evidence type="ECO:0000256" key="11">
    <source>
        <dbReference type="ARBA" id="ARBA00022741"/>
    </source>
</evidence>
<evidence type="ECO:0000256" key="3">
    <source>
        <dbReference type="ARBA" id="ARBA00022475"/>
    </source>
</evidence>
<evidence type="ECO:0000256" key="15">
    <source>
        <dbReference type="ARBA" id="ARBA00023136"/>
    </source>
</evidence>
<dbReference type="SMART" id="SM00369">
    <property type="entry name" value="LRR_TYP"/>
    <property type="match status" value="8"/>
</dbReference>
<organism evidence="23">
    <name type="scientific">Setaria italica</name>
    <name type="common">Foxtail millet</name>
    <name type="synonym">Panicum italicum</name>
    <dbReference type="NCBI Taxonomy" id="4555"/>
    <lineage>
        <taxon>Eukaryota</taxon>
        <taxon>Viridiplantae</taxon>
        <taxon>Streptophyta</taxon>
        <taxon>Embryophyta</taxon>
        <taxon>Tracheophyta</taxon>
        <taxon>Spermatophyta</taxon>
        <taxon>Magnoliopsida</taxon>
        <taxon>Liliopsida</taxon>
        <taxon>Poales</taxon>
        <taxon>Poaceae</taxon>
        <taxon>PACMAD clade</taxon>
        <taxon>Panicoideae</taxon>
        <taxon>Panicodae</taxon>
        <taxon>Paniceae</taxon>
        <taxon>Cenchrinae</taxon>
        <taxon>Setaria</taxon>
    </lineage>
</organism>
<dbReference type="InterPro" id="IPR003591">
    <property type="entry name" value="Leu-rich_rpt_typical-subtyp"/>
</dbReference>
<dbReference type="GO" id="GO:0005524">
    <property type="term" value="F:ATP binding"/>
    <property type="evidence" value="ECO:0007669"/>
    <property type="project" value="UniProtKB-UniRule"/>
</dbReference>
<reference evidence="23" key="2">
    <citation type="submission" date="2015-07" db="EMBL/GenBank/DDBJ databases">
        <authorList>
            <person name="Noorani M."/>
        </authorList>
    </citation>
    <scope>NUCLEOTIDE SEQUENCE</scope>
    <source>
        <strain evidence="23">Yugu1</strain>
    </source>
</reference>
<dbReference type="SUPFAM" id="SSF52047">
    <property type="entry name" value="RNI-like"/>
    <property type="match status" value="1"/>
</dbReference>
<comment type="catalytic activity">
    <reaction evidence="19">
        <text>L-seryl-[protein] + ATP = O-phospho-L-seryl-[protein] + ADP + H(+)</text>
        <dbReference type="Rhea" id="RHEA:17989"/>
        <dbReference type="Rhea" id="RHEA-COMP:9863"/>
        <dbReference type="Rhea" id="RHEA-COMP:11604"/>
        <dbReference type="ChEBI" id="CHEBI:15378"/>
        <dbReference type="ChEBI" id="CHEBI:29999"/>
        <dbReference type="ChEBI" id="CHEBI:30616"/>
        <dbReference type="ChEBI" id="CHEBI:83421"/>
        <dbReference type="ChEBI" id="CHEBI:456216"/>
        <dbReference type="EC" id="2.7.11.1"/>
    </reaction>
</comment>
<comment type="catalytic activity">
    <reaction evidence="18">
        <text>L-threonyl-[protein] + ATP = O-phospho-L-threonyl-[protein] + ADP + H(+)</text>
        <dbReference type="Rhea" id="RHEA:46608"/>
        <dbReference type="Rhea" id="RHEA-COMP:11060"/>
        <dbReference type="Rhea" id="RHEA-COMP:11605"/>
        <dbReference type="ChEBI" id="CHEBI:15378"/>
        <dbReference type="ChEBI" id="CHEBI:30013"/>
        <dbReference type="ChEBI" id="CHEBI:30616"/>
        <dbReference type="ChEBI" id="CHEBI:61977"/>
        <dbReference type="ChEBI" id="CHEBI:456216"/>
        <dbReference type="EC" id="2.7.11.1"/>
    </reaction>
</comment>
<dbReference type="SUPFAM" id="SSF56112">
    <property type="entry name" value="Protein kinase-like (PK-like)"/>
    <property type="match status" value="1"/>
</dbReference>
<evidence type="ECO:0000256" key="2">
    <source>
        <dbReference type="ARBA" id="ARBA00012513"/>
    </source>
</evidence>
<sequence>SYNFFVDVVPTWLAQLQQLTDLYLDVNSLHGCVPAVLSNLTRLTELDLSFNNLTGEIQEELGLMQELSYLHLGVNLLTGPIPPSLGNLSKLSHLVLFNNSLSGPVPAIFGSIQTLIWLQLQHNNLSGNLNFLSSLSNCMRLQNLDLYDNSFTGRIPDTMGNLSAQLFEFGLGDNKLTGGLPSSLSNLSSLEWIYLANNQLTGEIPESITRMQNLVWLDVSHNDMLGTIPAQIGMLSKLQKLIIDGNRFHGCIPDSIGNLTMLEYIYLFENQFNSTIPACLFHLDKIITLDLSINSFSGPLPSDVGGLKQVDKIDFSFNFLHGSIPKSFGKLSMLTNLNLSHNSFEDSIPVSFKELRSLKWLDLSSNNLSGTIPMFLANLTFLKTLNLSFNNLQGKVPQGGIFSNISLQSLVGNVGLCGIPRLGFSPCMEKPHSNTTYFLRFLLPSVTIAFGCTIIFIYQTIRKKIKNKGEVEDSVIDPRNVMYHGHLSYHELVLATSNFSDDNLLGTGSFGKVYKGQLSTGFTVAVKVLDMQQEQAIRSFDAECSTLRMARHRNLIKILNVCSNVEFKALVLQYMPREHLGFLKRLDIMLDVSMAMEYLHHEHHEVVLHCDLKPSNVLFDEDMTAHVADFGIAKLLLGDDCSMITASMLGTLGYMAPEYGSYGKASRKSDVFSYGIMLLEVFTRKRPTDPMFVADLSITRWVRQAFPAQLASVLDNQLLQGVPSSAGNLKDFLMATFELGLICSSDSPDQRMSMRDVTVALKEIKKHYTESIISAITRSATL</sequence>
<keyword evidence="12" id="KW-0418">Kinase</keyword>
<name>A0A368PFZ8_SETIT</name>
<proteinExistence type="predicted"/>
<evidence type="ECO:0000259" key="22">
    <source>
        <dbReference type="PROSITE" id="PS50011"/>
    </source>
</evidence>
<evidence type="ECO:0000256" key="13">
    <source>
        <dbReference type="ARBA" id="ARBA00022840"/>
    </source>
</evidence>
<dbReference type="PROSITE" id="PS00107">
    <property type="entry name" value="PROTEIN_KINASE_ATP"/>
    <property type="match status" value="1"/>
</dbReference>
<dbReference type="PROSITE" id="PS50011">
    <property type="entry name" value="PROTEIN_KINASE_DOM"/>
    <property type="match status" value="1"/>
</dbReference>
<dbReference type="FunFam" id="1.10.510.10:FF:000358">
    <property type="entry name" value="Putative leucine-rich repeat receptor-like serine/threonine-protein kinase"/>
    <property type="match status" value="1"/>
</dbReference>
<dbReference type="InterPro" id="IPR011009">
    <property type="entry name" value="Kinase-like_dom_sf"/>
</dbReference>
<dbReference type="InterPro" id="IPR000719">
    <property type="entry name" value="Prot_kinase_dom"/>
</dbReference>
<evidence type="ECO:0000256" key="4">
    <source>
        <dbReference type="ARBA" id="ARBA00022527"/>
    </source>
</evidence>
<dbReference type="PANTHER" id="PTHR27008">
    <property type="entry name" value="OS04G0122200 PROTEIN"/>
    <property type="match status" value="1"/>
</dbReference>
<dbReference type="EMBL" id="KQ475601">
    <property type="protein sequence ID" value="RCU61747.1"/>
    <property type="molecule type" value="Genomic_DNA"/>
</dbReference>
<keyword evidence="7" id="KW-0808">Transferase</keyword>
<evidence type="ECO:0000256" key="8">
    <source>
        <dbReference type="ARBA" id="ARBA00022692"/>
    </source>
</evidence>
<dbReference type="FunFam" id="3.80.10.10:FF:000041">
    <property type="entry name" value="LRR receptor-like serine/threonine-protein kinase ERECTA"/>
    <property type="match status" value="1"/>
</dbReference>
<dbReference type="InterPro" id="IPR032675">
    <property type="entry name" value="LRR_dom_sf"/>
</dbReference>
<keyword evidence="6" id="KW-0433">Leucine-rich repeat</keyword>
<keyword evidence="13 20" id="KW-0067">ATP-binding</keyword>
<dbReference type="AlphaFoldDB" id="A0A368PFZ8"/>
<keyword evidence="10" id="KW-0677">Repeat</keyword>
<evidence type="ECO:0000256" key="5">
    <source>
        <dbReference type="ARBA" id="ARBA00022553"/>
    </source>
</evidence>
<dbReference type="EC" id="2.7.11.1" evidence="2"/>
<evidence type="ECO:0000256" key="9">
    <source>
        <dbReference type="ARBA" id="ARBA00022729"/>
    </source>
</evidence>
<evidence type="ECO:0000256" key="10">
    <source>
        <dbReference type="ARBA" id="ARBA00022737"/>
    </source>
</evidence>
<evidence type="ECO:0000256" key="18">
    <source>
        <dbReference type="ARBA" id="ARBA00047899"/>
    </source>
</evidence>
<dbReference type="Gene3D" id="1.10.510.10">
    <property type="entry name" value="Transferase(Phosphotransferase) domain 1"/>
    <property type="match status" value="1"/>
</dbReference>
<evidence type="ECO:0000256" key="20">
    <source>
        <dbReference type="PROSITE-ProRule" id="PRU10141"/>
    </source>
</evidence>
<feature type="domain" description="Protein kinase" evidence="22">
    <location>
        <begin position="499"/>
        <end position="770"/>
    </location>
</feature>
<dbReference type="InterPro" id="IPR008271">
    <property type="entry name" value="Ser/Thr_kinase_AS"/>
</dbReference>
<feature type="transmembrane region" description="Helical" evidence="21">
    <location>
        <begin position="437"/>
        <end position="458"/>
    </location>
</feature>
<keyword evidence="16" id="KW-0675">Receptor</keyword>
<dbReference type="Gene3D" id="3.80.10.10">
    <property type="entry name" value="Ribonuclease Inhibitor"/>
    <property type="match status" value="2"/>
</dbReference>
<dbReference type="Pfam" id="PF13855">
    <property type="entry name" value="LRR_8"/>
    <property type="match status" value="1"/>
</dbReference>
<protein>
    <recommendedName>
        <fullName evidence="2">non-specific serine/threonine protein kinase</fullName>
        <ecNumber evidence="2">2.7.11.1</ecNumber>
    </recommendedName>
</protein>
<dbReference type="GO" id="GO:0004674">
    <property type="term" value="F:protein serine/threonine kinase activity"/>
    <property type="evidence" value="ECO:0007669"/>
    <property type="project" value="UniProtKB-KW"/>
</dbReference>
<dbReference type="GO" id="GO:0005886">
    <property type="term" value="C:plasma membrane"/>
    <property type="evidence" value="ECO:0007669"/>
    <property type="project" value="UniProtKB-SubCell"/>
</dbReference>
<keyword evidence="11 20" id="KW-0547">Nucleotide-binding</keyword>
<dbReference type="PROSITE" id="PS00108">
    <property type="entry name" value="PROTEIN_KINASE_ST"/>
    <property type="match status" value="1"/>
</dbReference>
<dbReference type="InterPro" id="IPR055414">
    <property type="entry name" value="LRR_R13L4/SHOC2-like"/>
</dbReference>
<evidence type="ECO:0000256" key="7">
    <source>
        <dbReference type="ARBA" id="ARBA00022679"/>
    </source>
</evidence>
<dbReference type="SMART" id="SM00220">
    <property type="entry name" value="S_TKc"/>
    <property type="match status" value="1"/>
</dbReference>
<dbReference type="PRINTS" id="PR00019">
    <property type="entry name" value="LEURICHRPT"/>
</dbReference>
<dbReference type="InterPro" id="IPR017441">
    <property type="entry name" value="Protein_kinase_ATP_BS"/>
</dbReference>
<evidence type="ECO:0000256" key="6">
    <source>
        <dbReference type="ARBA" id="ARBA00022614"/>
    </source>
</evidence>
<feature type="non-terminal residue" evidence="23">
    <location>
        <position position="1"/>
    </location>
</feature>
<dbReference type="InParanoid" id="A0A368PFZ8"/>
<evidence type="ECO:0000256" key="1">
    <source>
        <dbReference type="ARBA" id="ARBA00004162"/>
    </source>
</evidence>
<keyword evidence="4" id="KW-0723">Serine/threonine-protein kinase</keyword>
<dbReference type="InterPro" id="IPR001611">
    <property type="entry name" value="Leu-rich_rpt"/>
</dbReference>
<evidence type="ECO:0000256" key="12">
    <source>
        <dbReference type="ARBA" id="ARBA00022777"/>
    </source>
</evidence>
<keyword evidence="8 21" id="KW-0812">Transmembrane</keyword>
<dbReference type="Gene3D" id="3.30.200.20">
    <property type="entry name" value="Phosphorylase Kinase, domain 1"/>
    <property type="match status" value="1"/>
</dbReference>
<dbReference type="OrthoDB" id="608948at2759"/>
<keyword evidence="14 21" id="KW-1133">Transmembrane helix</keyword>
<keyword evidence="3" id="KW-1003">Cell membrane</keyword>
<dbReference type="PANTHER" id="PTHR27008:SF497">
    <property type="entry name" value="OS11G0695000 PROTEIN"/>
    <property type="match status" value="1"/>
</dbReference>
<reference evidence="23" key="1">
    <citation type="journal article" date="2012" name="Nat. Biotechnol.">
        <title>Reference genome sequence of the model plant Setaria.</title>
        <authorList>
            <person name="Bennetzen J.L."/>
            <person name="Schmutz J."/>
            <person name="Wang H."/>
            <person name="Percifield R."/>
            <person name="Hawkins J."/>
            <person name="Pontaroli A.C."/>
            <person name="Estep M."/>
            <person name="Feng L."/>
            <person name="Vaughn J.N."/>
            <person name="Grimwood J."/>
            <person name="Jenkins J."/>
            <person name="Barry K."/>
            <person name="Lindquist E."/>
            <person name="Hellsten U."/>
            <person name="Deshpande S."/>
            <person name="Wang X."/>
            <person name="Wu X."/>
            <person name="Mitros T."/>
            <person name="Triplett J."/>
            <person name="Yang X."/>
            <person name="Ye C.Y."/>
            <person name="Mauro-Herrera M."/>
            <person name="Wang L."/>
            <person name="Li P."/>
            <person name="Sharma M."/>
            <person name="Sharma R."/>
            <person name="Ronald P.C."/>
            <person name="Panaud O."/>
            <person name="Kellogg E.A."/>
            <person name="Brutnell T.P."/>
            <person name="Doust A.N."/>
            <person name="Tuskan G.A."/>
            <person name="Rokhsar D."/>
            <person name="Devos K.M."/>
        </authorList>
    </citation>
    <scope>NUCLEOTIDE SEQUENCE [LARGE SCALE GENOMIC DNA]</scope>
    <source>
        <strain evidence="23">Yugu1</strain>
    </source>
</reference>
<dbReference type="Pfam" id="PF23598">
    <property type="entry name" value="LRR_14"/>
    <property type="match status" value="1"/>
</dbReference>
<keyword evidence="17" id="KW-0325">Glycoprotein</keyword>
<dbReference type="InterPro" id="IPR051809">
    <property type="entry name" value="Plant_receptor-like_S/T_kinase"/>
</dbReference>
<keyword evidence="15 21" id="KW-0472">Membrane</keyword>
<evidence type="ECO:0000256" key="19">
    <source>
        <dbReference type="ARBA" id="ARBA00048679"/>
    </source>
</evidence>
<comment type="subcellular location">
    <subcellularLocation>
        <location evidence="1">Cell membrane</location>
        <topology evidence="1">Single-pass membrane protein</topology>
    </subcellularLocation>
</comment>
<dbReference type="FunFam" id="3.30.200.20:FF:000661">
    <property type="entry name" value="Serine-threonine protein kinase plant-type"/>
    <property type="match status" value="1"/>
</dbReference>
<evidence type="ECO:0000256" key="17">
    <source>
        <dbReference type="ARBA" id="ARBA00023180"/>
    </source>
</evidence>
<evidence type="ECO:0000256" key="14">
    <source>
        <dbReference type="ARBA" id="ARBA00022989"/>
    </source>
</evidence>
<accession>A0A368PFZ8</accession>
<keyword evidence="9" id="KW-0732">Signal</keyword>
<feature type="binding site" evidence="20">
    <location>
        <position position="527"/>
    </location>
    <ligand>
        <name>ATP</name>
        <dbReference type="ChEBI" id="CHEBI:30616"/>
    </ligand>
</feature>
<dbReference type="FunFam" id="3.80.10.10:FF:000317">
    <property type="entry name" value="Inactive leucine-rich repeat receptor-like protein kinase"/>
    <property type="match status" value="1"/>
</dbReference>
<evidence type="ECO:0000313" key="23">
    <source>
        <dbReference type="EMBL" id="RCU61747.1"/>
    </source>
</evidence>
<evidence type="ECO:0000256" key="16">
    <source>
        <dbReference type="ARBA" id="ARBA00023170"/>
    </source>
</evidence>
<dbReference type="Pfam" id="PF00069">
    <property type="entry name" value="Pkinase"/>
    <property type="match status" value="1"/>
</dbReference>
<dbReference type="Pfam" id="PF00560">
    <property type="entry name" value="LRR_1"/>
    <property type="match status" value="4"/>
</dbReference>
<evidence type="ECO:0000256" key="21">
    <source>
        <dbReference type="SAM" id="Phobius"/>
    </source>
</evidence>
<keyword evidence="5" id="KW-0597">Phosphoprotein</keyword>
<gene>
    <name evidence="23" type="ORF">SETIT_J030600v2</name>
</gene>